<dbReference type="AlphaFoldDB" id="A0A8B8I2A5"/>
<evidence type="ECO:0000256" key="5">
    <source>
        <dbReference type="SAM" id="MobiDB-lite"/>
    </source>
</evidence>
<evidence type="ECO:0000259" key="6">
    <source>
        <dbReference type="Pfam" id="PF04003"/>
    </source>
</evidence>
<dbReference type="GO" id="GO:0000028">
    <property type="term" value="P:ribosomal small subunit assembly"/>
    <property type="evidence" value="ECO:0007669"/>
    <property type="project" value="TreeGrafter"/>
</dbReference>
<feature type="repeat" description="WD" evidence="4">
    <location>
        <begin position="516"/>
        <end position="550"/>
    </location>
</feature>
<feature type="repeat" description="WD" evidence="4">
    <location>
        <begin position="388"/>
        <end position="429"/>
    </location>
</feature>
<dbReference type="PANTHER" id="PTHR19858">
    <property type="entry name" value="WD40 REPEAT PROTEIN"/>
    <property type="match status" value="1"/>
</dbReference>
<keyword evidence="7" id="KW-1185">Reference proteome</keyword>
<proteinExistence type="inferred from homology"/>
<organism evidence="7 8">
    <name type="scientific">Vanessa tameamea</name>
    <name type="common">Kamehameha butterfly</name>
    <dbReference type="NCBI Taxonomy" id="334116"/>
    <lineage>
        <taxon>Eukaryota</taxon>
        <taxon>Metazoa</taxon>
        <taxon>Ecdysozoa</taxon>
        <taxon>Arthropoda</taxon>
        <taxon>Hexapoda</taxon>
        <taxon>Insecta</taxon>
        <taxon>Pterygota</taxon>
        <taxon>Neoptera</taxon>
        <taxon>Endopterygota</taxon>
        <taxon>Lepidoptera</taxon>
        <taxon>Glossata</taxon>
        <taxon>Ditrysia</taxon>
        <taxon>Papilionoidea</taxon>
        <taxon>Nymphalidae</taxon>
        <taxon>Nymphalinae</taxon>
        <taxon>Vanessa</taxon>
    </lineage>
</organism>
<dbReference type="GO" id="GO:0000462">
    <property type="term" value="P:maturation of SSU-rRNA from tricistronic rRNA transcript (SSU-rRNA, 5.8S rRNA, LSU-rRNA)"/>
    <property type="evidence" value="ECO:0007669"/>
    <property type="project" value="TreeGrafter"/>
</dbReference>
<keyword evidence="2 4" id="KW-0853">WD repeat</keyword>
<evidence type="ECO:0000256" key="1">
    <source>
        <dbReference type="ARBA" id="ARBA00010226"/>
    </source>
</evidence>
<dbReference type="GeneID" id="113397192"/>
<dbReference type="InterPro" id="IPR027145">
    <property type="entry name" value="PWP2"/>
</dbReference>
<dbReference type="InterPro" id="IPR001680">
    <property type="entry name" value="WD40_rpt"/>
</dbReference>
<evidence type="ECO:0000256" key="3">
    <source>
        <dbReference type="ARBA" id="ARBA00022737"/>
    </source>
</evidence>
<dbReference type="CDD" id="cd00200">
    <property type="entry name" value="WD40"/>
    <property type="match status" value="1"/>
</dbReference>
<dbReference type="InterPro" id="IPR036322">
    <property type="entry name" value="WD40_repeat_dom_sf"/>
</dbReference>
<dbReference type="Proteomes" id="UP001652626">
    <property type="component" value="Chromosome 3"/>
</dbReference>
<dbReference type="OMA" id="VYEWQSE"/>
<dbReference type="PROSITE" id="PS50082">
    <property type="entry name" value="WD_REPEATS_2"/>
    <property type="match status" value="4"/>
</dbReference>
<dbReference type="InterPro" id="IPR019775">
    <property type="entry name" value="WD40_repeat_CS"/>
</dbReference>
<sequence length="922" mass="102916">MFSFYILFQFQNLLGTVYRRGDILFTNDGNCVISPVGNKITIYNLKQNKSNTLPVESNFNYTAIDVSPNGSILLAINEKGEAQMISLLTCTVIHRYKFKQQVNAVKFSPDGKLFAACCDDTVFIMTAPSSFTGEFRSFIMKRVFKKSHDQVTCLDWSSCGKLLAVGSKDTTTKIFTSEYLDNINMYSLSGHTDKIVGLFFEKASLDLITVSRNGQVCLWEATIDSDDLVTSAVQISHKKRRKLQKDAELQEDEVDEENVIEKDKEYIENDKDENMESEKKVDDDKRLQYKKLGRHYIGDAIRNAHHKVRLSAAAYHKNTKILVTGFTSGIFFLHEMPDVNLIHTLSISEHRISSIAMSPQGDWIAFGCPNIGQLLVWEWQSEQYVMKQQGHSLDMTCLAYSPDGLYIVTGGYDGKVKVWNTTSGFCFVTFNEHSSTVTNIVFSANKKFFVSSSLDGTVRCYDLTRYRNFRTLTSPSLVQFGCVALDSSSELCAAGGHDVFEIFIWSIKFGKLLEVLGGHEAPVACVAFSPALASSRLASASWDRSVRLWNCVETSSDCDTIQLSADALQVAFRPDGEEIAVSTLDGNITFFNATTCDQAGSIEGRNDLGSGRADTDLITPEKMLKTKAFTTLCYSADGTCVLAGGNSKNVCLYSIKESVLIRKFVITQNRSLDAVNDFINRRFLTEFGNMALVEERTDFEGGDVNIRLPGVKSGDMADRRVKPEVRVHCVRFSPTGENFAVAATEGLLLYSQNAGLDGSFRPYRLETDSTPAAVRQRLAERSWGEALLAALQLNQHDLIQQCVEAVPPSDIQLTVVGLEDDYSYRLLNSLARLLEDSRHLEHLLIWLKYLVTDKKKVPPSVLLALEKVLTVKYSQLSKICDFNKYTIRCIKAVSEITPKQEDVDMDSDHSSGRGTFSDSDSD</sequence>
<dbReference type="Pfam" id="PF04003">
    <property type="entry name" value="Utp12"/>
    <property type="match status" value="1"/>
</dbReference>
<dbReference type="PROSITE" id="PS50294">
    <property type="entry name" value="WD_REPEATS_REGION"/>
    <property type="match status" value="3"/>
</dbReference>
<feature type="region of interest" description="Disordered" evidence="5">
    <location>
        <begin position="901"/>
        <end position="922"/>
    </location>
</feature>
<accession>A0A8B8I2A5</accession>
<reference evidence="8" key="2">
    <citation type="submission" date="2025-08" db="UniProtKB">
        <authorList>
            <consortium name="RefSeq"/>
        </authorList>
    </citation>
    <scope>IDENTIFICATION</scope>
    <source>
        <tissue evidence="8">Whole body</tissue>
    </source>
</reference>
<evidence type="ECO:0000313" key="8">
    <source>
        <dbReference type="RefSeq" id="XP_026491208.2"/>
    </source>
</evidence>
<comment type="similarity">
    <text evidence="1">Belongs to the WD repeat PWP2 family.</text>
</comment>
<dbReference type="GO" id="GO:0032040">
    <property type="term" value="C:small-subunit processome"/>
    <property type="evidence" value="ECO:0007669"/>
    <property type="project" value="TreeGrafter"/>
</dbReference>
<feature type="compositionally biased region" description="Polar residues" evidence="5">
    <location>
        <begin position="912"/>
        <end position="922"/>
    </location>
</feature>
<protein>
    <submittedName>
        <fullName evidence="8">Periodic tryptophan protein 2 homolog isoform X1</fullName>
    </submittedName>
</protein>
<evidence type="ECO:0000313" key="7">
    <source>
        <dbReference type="Proteomes" id="UP001652626"/>
    </source>
</evidence>
<evidence type="ECO:0000256" key="2">
    <source>
        <dbReference type="ARBA" id="ARBA00022574"/>
    </source>
</evidence>
<feature type="domain" description="Small-subunit processome Utp12" evidence="6">
    <location>
        <begin position="794"/>
        <end position="891"/>
    </location>
</feature>
<feature type="compositionally biased region" description="Basic and acidic residues" evidence="5">
    <location>
        <begin position="901"/>
        <end position="911"/>
    </location>
</feature>
<evidence type="ECO:0000256" key="4">
    <source>
        <dbReference type="PROSITE-ProRule" id="PRU00221"/>
    </source>
</evidence>
<dbReference type="Gene3D" id="2.130.10.10">
    <property type="entry name" value="YVTN repeat-like/Quinoprotein amine dehydrogenase"/>
    <property type="match status" value="4"/>
</dbReference>
<dbReference type="SMART" id="SM00320">
    <property type="entry name" value="WD40"/>
    <property type="match status" value="11"/>
</dbReference>
<feature type="repeat" description="WD" evidence="4">
    <location>
        <begin position="430"/>
        <end position="471"/>
    </location>
</feature>
<dbReference type="InterPro" id="IPR015943">
    <property type="entry name" value="WD40/YVTN_repeat-like_dom_sf"/>
</dbReference>
<dbReference type="InterPro" id="IPR007148">
    <property type="entry name" value="SSU_processome_Utp12"/>
</dbReference>
<gene>
    <name evidence="8" type="primary">LOC113397192</name>
</gene>
<dbReference type="SUPFAM" id="SSF50969">
    <property type="entry name" value="YVTN repeat-like/Quinoprotein amine dehydrogenase"/>
    <property type="match status" value="1"/>
</dbReference>
<dbReference type="GO" id="GO:0034388">
    <property type="term" value="C:Pwp2p-containing subcomplex of 90S preribosome"/>
    <property type="evidence" value="ECO:0007669"/>
    <property type="project" value="TreeGrafter"/>
</dbReference>
<keyword evidence="3" id="KW-0677">Repeat</keyword>
<name>A0A8B8I2A5_VANTA</name>
<dbReference type="InterPro" id="IPR011044">
    <property type="entry name" value="Quino_amine_DH_bsu"/>
</dbReference>
<dbReference type="PROSITE" id="PS00678">
    <property type="entry name" value="WD_REPEATS_1"/>
    <property type="match status" value="1"/>
</dbReference>
<dbReference type="RefSeq" id="XP_026491208.2">
    <property type="nucleotide sequence ID" value="XM_026635423.2"/>
</dbReference>
<feature type="repeat" description="WD" evidence="4">
    <location>
        <begin position="188"/>
        <end position="220"/>
    </location>
</feature>
<dbReference type="PANTHER" id="PTHR19858:SF0">
    <property type="entry name" value="PERIODIC TRYPTOPHAN PROTEIN 2 HOMOLOG"/>
    <property type="match status" value="1"/>
</dbReference>
<reference evidence="7" key="1">
    <citation type="submission" date="2025-05" db="UniProtKB">
        <authorList>
            <consortium name="RefSeq"/>
        </authorList>
    </citation>
    <scope>NUCLEOTIDE SEQUENCE [LARGE SCALE GENOMIC DNA]</scope>
</reference>
<dbReference type="Pfam" id="PF00400">
    <property type="entry name" value="WD40"/>
    <property type="match status" value="5"/>
</dbReference>
<dbReference type="SUPFAM" id="SSF50978">
    <property type="entry name" value="WD40 repeat-like"/>
    <property type="match status" value="2"/>
</dbReference>
<dbReference type="OrthoDB" id="3142434at2759"/>